<evidence type="ECO:0000256" key="2">
    <source>
        <dbReference type="PROSITE-ProRule" id="PRU00335"/>
    </source>
</evidence>
<dbReference type="Pfam" id="PF00440">
    <property type="entry name" value="TetR_N"/>
    <property type="match status" value="1"/>
</dbReference>
<dbReference type="SUPFAM" id="SSF46689">
    <property type="entry name" value="Homeodomain-like"/>
    <property type="match status" value="1"/>
</dbReference>
<evidence type="ECO:0000256" key="1">
    <source>
        <dbReference type="ARBA" id="ARBA00023125"/>
    </source>
</evidence>
<dbReference type="PRINTS" id="PR00455">
    <property type="entry name" value="HTHTETR"/>
</dbReference>
<feature type="domain" description="HTH tetR-type" evidence="3">
    <location>
        <begin position="6"/>
        <end position="66"/>
    </location>
</feature>
<proteinExistence type="predicted"/>
<reference evidence="4 5" key="1">
    <citation type="submission" date="2020-08" db="EMBL/GenBank/DDBJ databases">
        <title>Sequencing the genomes of 1000 actinobacteria strains.</title>
        <authorList>
            <person name="Klenk H.-P."/>
        </authorList>
    </citation>
    <scope>NUCLEOTIDE SEQUENCE [LARGE SCALE GENOMIC DNA]</scope>
    <source>
        <strain evidence="4 5">DSM 105784</strain>
    </source>
</reference>
<dbReference type="Gene3D" id="1.10.357.10">
    <property type="entry name" value="Tetracycline Repressor, domain 2"/>
    <property type="match status" value="1"/>
</dbReference>
<comment type="caution">
    <text evidence="4">The sequence shown here is derived from an EMBL/GenBank/DDBJ whole genome shotgun (WGS) entry which is preliminary data.</text>
</comment>
<dbReference type="RefSeq" id="WP_184232597.1">
    <property type="nucleotide sequence ID" value="NZ_JACHMJ010000001.1"/>
</dbReference>
<dbReference type="Pfam" id="PF17926">
    <property type="entry name" value="TetR_C_21"/>
    <property type="match status" value="1"/>
</dbReference>
<dbReference type="AlphaFoldDB" id="A0A841AH65"/>
<dbReference type="InterPro" id="IPR001647">
    <property type="entry name" value="HTH_TetR"/>
</dbReference>
<protein>
    <submittedName>
        <fullName evidence="4">AcrR family transcriptional regulator</fullName>
    </submittedName>
</protein>
<dbReference type="PANTHER" id="PTHR30328:SF54">
    <property type="entry name" value="HTH-TYPE TRANSCRIPTIONAL REPRESSOR SCO4008"/>
    <property type="match status" value="1"/>
</dbReference>
<feature type="DNA-binding region" description="H-T-H motif" evidence="2">
    <location>
        <begin position="29"/>
        <end position="48"/>
    </location>
</feature>
<dbReference type="InterPro" id="IPR041467">
    <property type="entry name" value="Sco4008_C"/>
</dbReference>
<dbReference type="GO" id="GO:0006355">
    <property type="term" value="P:regulation of DNA-templated transcription"/>
    <property type="evidence" value="ECO:0007669"/>
    <property type="project" value="UniProtKB-ARBA"/>
</dbReference>
<accession>A0A841AH65</accession>
<gene>
    <name evidence="4" type="ORF">HD599_000077</name>
</gene>
<organism evidence="4 5">
    <name type="scientific">Conyzicola lurida</name>
    <dbReference type="NCBI Taxonomy" id="1172621"/>
    <lineage>
        <taxon>Bacteria</taxon>
        <taxon>Bacillati</taxon>
        <taxon>Actinomycetota</taxon>
        <taxon>Actinomycetes</taxon>
        <taxon>Micrococcales</taxon>
        <taxon>Microbacteriaceae</taxon>
        <taxon>Conyzicola</taxon>
    </lineage>
</organism>
<name>A0A841AH65_9MICO</name>
<evidence type="ECO:0000313" key="4">
    <source>
        <dbReference type="EMBL" id="MBB5841754.1"/>
    </source>
</evidence>
<sequence>MVRDAGATKQRLLDAATAEFAQHGIAGARVDRIARAADSNKAMIYSYFGSKDALFDAVFAAVVVSTVEAAKFDPSDLPGYAGRLFDSFERDPRISRLTTWYQLERPDGAALQTLVVSNEARIDRLREARESGLLPRRYSPVELLTLVRSIAMSWSLVSPEIGAVATGHLRARRREVVVESVRLLLT</sequence>
<dbReference type="EMBL" id="JACHMJ010000001">
    <property type="protein sequence ID" value="MBB5841754.1"/>
    <property type="molecule type" value="Genomic_DNA"/>
</dbReference>
<keyword evidence="1 2" id="KW-0238">DNA-binding</keyword>
<dbReference type="Proteomes" id="UP000536685">
    <property type="component" value="Unassembled WGS sequence"/>
</dbReference>
<keyword evidence="5" id="KW-1185">Reference proteome</keyword>
<dbReference type="InterPro" id="IPR036271">
    <property type="entry name" value="Tet_transcr_reg_TetR-rel_C_sf"/>
</dbReference>
<dbReference type="PANTHER" id="PTHR30328">
    <property type="entry name" value="TRANSCRIPTIONAL REPRESSOR"/>
    <property type="match status" value="1"/>
</dbReference>
<evidence type="ECO:0000313" key="5">
    <source>
        <dbReference type="Proteomes" id="UP000536685"/>
    </source>
</evidence>
<dbReference type="GO" id="GO:0003677">
    <property type="term" value="F:DNA binding"/>
    <property type="evidence" value="ECO:0007669"/>
    <property type="project" value="UniProtKB-UniRule"/>
</dbReference>
<dbReference type="SUPFAM" id="SSF48498">
    <property type="entry name" value="Tetracyclin repressor-like, C-terminal domain"/>
    <property type="match status" value="1"/>
</dbReference>
<dbReference type="InterPro" id="IPR050109">
    <property type="entry name" value="HTH-type_TetR-like_transc_reg"/>
</dbReference>
<dbReference type="PROSITE" id="PS50977">
    <property type="entry name" value="HTH_TETR_2"/>
    <property type="match status" value="1"/>
</dbReference>
<evidence type="ECO:0000259" key="3">
    <source>
        <dbReference type="PROSITE" id="PS50977"/>
    </source>
</evidence>
<dbReference type="InterPro" id="IPR009057">
    <property type="entry name" value="Homeodomain-like_sf"/>
</dbReference>